<dbReference type="RefSeq" id="WP_128752030.1">
    <property type="nucleotide sequence ID" value="NZ_CP035282.1"/>
</dbReference>
<name>A0A410QA08_9FIRM</name>
<evidence type="ECO:0000256" key="1">
    <source>
        <dbReference type="SAM" id="MobiDB-lite"/>
    </source>
</evidence>
<dbReference type="EMBL" id="CP035282">
    <property type="protein sequence ID" value="QAT60825.1"/>
    <property type="molecule type" value="Genomic_DNA"/>
</dbReference>
<dbReference type="OrthoDB" id="1706091at2"/>
<feature type="region of interest" description="Disordered" evidence="1">
    <location>
        <begin position="414"/>
        <end position="438"/>
    </location>
</feature>
<accession>A0A410QA08</accession>
<proteinExistence type="predicted"/>
<keyword evidence="4" id="KW-1185">Reference proteome</keyword>
<organism evidence="3 4">
    <name type="scientific">Acidilutibacter cellobiosedens</name>
    <dbReference type="NCBI Taxonomy" id="2507161"/>
    <lineage>
        <taxon>Bacteria</taxon>
        <taxon>Bacillati</taxon>
        <taxon>Bacillota</taxon>
        <taxon>Tissierellia</taxon>
        <taxon>Tissierellales</taxon>
        <taxon>Acidilutibacteraceae</taxon>
        <taxon>Acidilutibacter</taxon>
    </lineage>
</organism>
<evidence type="ECO:0008006" key="5">
    <source>
        <dbReference type="Google" id="ProtNLM"/>
    </source>
</evidence>
<keyword evidence="2" id="KW-0732">Signal</keyword>
<evidence type="ECO:0000313" key="3">
    <source>
        <dbReference type="EMBL" id="QAT60825.1"/>
    </source>
</evidence>
<reference evidence="4" key="1">
    <citation type="submission" date="2019-01" db="EMBL/GenBank/DDBJ databases">
        <title>Draft genomes of a novel of Sporanaerobacter strains.</title>
        <authorList>
            <person name="Ma S."/>
        </authorList>
    </citation>
    <scope>NUCLEOTIDE SEQUENCE [LARGE SCALE GENOMIC DNA]</scope>
    <source>
        <strain evidence="4">NJN-17</strain>
    </source>
</reference>
<dbReference type="AlphaFoldDB" id="A0A410QA08"/>
<dbReference type="KEGG" id="spoa:EQM13_04130"/>
<sequence length="438" mass="48782">MKKAVVLVMVLVLALSFTGCTGAEKNLYNALQKSNEVSSMEGDTKLVFSLEGENLPKEQQEEIQQAINMMNGAEINMYQKTIQNEEKTASKSYVKTDIKMGNILNTNTEVWAEADLSSDTPKLKEIIKMPSEVMNSIAQGNKDKKFIVYDIGDVLNTGDENVDLNKLINFGKEIQPELLNSLQKYYDEFDPDVELATFKGTRTVNGKSLYIYNVKLDDASFKKLVRYIGNSYLDNEEMVEFTQKYIEGINKAVGVQDKALSKEKLNMEVIGKADGPTEITVKENVPEIKKQFNDFMDKIENLKILGDNGLVVEYGVNSQGYIVHQVGKLDLNIDIGAIEKIANNGEASQAIPSDQNSPVLKLRVDFSTKTYNINKDMEINIPDVNSDNSLTFKDLIQNSTTVETVPAKEVPVQNSTVEVKEVPAEETTKVPESEAPGK</sequence>
<feature type="compositionally biased region" description="Basic and acidic residues" evidence="1">
    <location>
        <begin position="418"/>
        <end position="438"/>
    </location>
</feature>
<feature type="signal peptide" evidence="2">
    <location>
        <begin position="1"/>
        <end position="22"/>
    </location>
</feature>
<dbReference type="PROSITE" id="PS51257">
    <property type="entry name" value="PROKAR_LIPOPROTEIN"/>
    <property type="match status" value="1"/>
</dbReference>
<protein>
    <recommendedName>
        <fullName evidence="5">Lipoprotein</fullName>
    </recommendedName>
</protein>
<dbReference type="Proteomes" id="UP000287969">
    <property type="component" value="Chromosome"/>
</dbReference>
<gene>
    <name evidence="3" type="ORF">EQM13_04130</name>
</gene>
<evidence type="ECO:0000256" key="2">
    <source>
        <dbReference type="SAM" id="SignalP"/>
    </source>
</evidence>
<evidence type="ECO:0000313" key="4">
    <source>
        <dbReference type="Proteomes" id="UP000287969"/>
    </source>
</evidence>
<feature type="chain" id="PRO_5039181615" description="Lipoprotein" evidence="2">
    <location>
        <begin position="23"/>
        <end position="438"/>
    </location>
</feature>